<reference evidence="3" key="1">
    <citation type="submission" date="2022-11" db="EMBL/GenBank/DDBJ databases">
        <title>Minimal conservation of predation-associated metabolite biosynthetic gene clusters underscores biosynthetic potential of Myxococcota including descriptions for ten novel species: Archangium lansinium sp. nov., Myxococcus landrumus sp. nov., Nannocystis bai.</title>
        <authorList>
            <person name="Ahearne A."/>
            <person name="Stevens C."/>
            <person name="Phillips K."/>
        </authorList>
    </citation>
    <scope>NUCLEOTIDE SEQUENCE</scope>
    <source>
        <strain evidence="3">Na p29</strain>
    </source>
</reference>
<dbReference type="InterPro" id="IPR000868">
    <property type="entry name" value="Isochorismatase-like_dom"/>
</dbReference>
<dbReference type="EMBL" id="JAPNKE010000002">
    <property type="protein sequence ID" value="MCY1008470.1"/>
    <property type="molecule type" value="Genomic_DNA"/>
</dbReference>
<comment type="caution">
    <text evidence="3">The sequence shown here is derived from an EMBL/GenBank/DDBJ whole genome shotgun (WGS) entry which is preliminary data.</text>
</comment>
<evidence type="ECO:0000313" key="4">
    <source>
        <dbReference type="Proteomes" id="UP001150924"/>
    </source>
</evidence>
<dbReference type="Proteomes" id="UP001150924">
    <property type="component" value="Unassembled WGS sequence"/>
</dbReference>
<dbReference type="InterPro" id="IPR036380">
    <property type="entry name" value="Isochorismatase-like_sf"/>
</dbReference>
<dbReference type="GO" id="GO:0016787">
    <property type="term" value="F:hydrolase activity"/>
    <property type="evidence" value="ECO:0007669"/>
    <property type="project" value="UniProtKB-KW"/>
</dbReference>
<gene>
    <name evidence="3" type="ORF">OV079_23510</name>
</gene>
<protein>
    <submittedName>
        <fullName evidence="3">Cysteine hydrolase</fullName>
    </submittedName>
</protein>
<evidence type="ECO:0000256" key="1">
    <source>
        <dbReference type="ARBA" id="ARBA00022801"/>
    </source>
</evidence>
<name>A0A9X3IYX6_9BACT</name>
<organism evidence="3 4">
    <name type="scientific">Nannocystis pusilla</name>
    <dbReference type="NCBI Taxonomy" id="889268"/>
    <lineage>
        <taxon>Bacteria</taxon>
        <taxon>Pseudomonadati</taxon>
        <taxon>Myxococcota</taxon>
        <taxon>Polyangia</taxon>
        <taxon>Nannocystales</taxon>
        <taxon>Nannocystaceae</taxon>
        <taxon>Nannocystis</taxon>
    </lineage>
</organism>
<feature type="domain" description="Isochorismatase-like" evidence="2">
    <location>
        <begin position="3"/>
        <end position="175"/>
    </location>
</feature>
<proteinExistence type="predicted"/>
<evidence type="ECO:0000313" key="3">
    <source>
        <dbReference type="EMBL" id="MCY1008470.1"/>
    </source>
</evidence>
<evidence type="ECO:0000259" key="2">
    <source>
        <dbReference type="Pfam" id="PF00857"/>
    </source>
</evidence>
<accession>A0A9X3IYX6</accession>
<dbReference type="Gene3D" id="3.40.50.850">
    <property type="entry name" value="Isochorismatase-like"/>
    <property type="match status" value="1"/>
</dbReference>
<dbReference type="PANTHER" id="PTHR43540:SF1">
    <property type="entry name" value="ISOCHORISMATASE HYDROLASE"/>
    <property type="match status" value="1"/>
</dbReference>
<sequence length="189" mass="19896">MSSALIVGDLQAGILDNYPFTRAVVPPVAELLPRARAAGVLVVFVRTAFRANGADLAGEVFAAFHRAGDFFHEGSPGTEVALEVTADDVVVLKRRTSAFAGTDLDLVLRARGVDSLALCGVATSAMVAATLYDASDRGYGLTVLRDGCADQDPAVHELLVDTVFRGRGAEILTCAEWPARIRGARAAPR</sequence>
<dbReference type="InterPro" id="IPR050272">
    <property type="entry name" value="Isochorismatase-like_hydrls"/>
</dbReference>
<keyword evidence="1 3" id="KW-0378">Hydrolase</keyword>
<dbReference type="CDD" id="cd00431">
    <property type="entry name" value="cysteine_hydrolases"/>
    <property type="match status" value="1"/>
</dbReference>
<keyword evidence="4" id="KW-1185">Reference proteome</keyword>
<dbReference type="Pfam" id="PF00857">
    <property type="entry name" value="Isochorismatase"/>
    <property type="match status" value="1"/>
</dbReference>
<dbReference type="SUPFAM" id="SSF52499">
    <property type="entry name" value="Isochorismatase-like hydrolases"/>
    <property type="match status" value="1"/>
</dbReference>
<dbReference type="RefSeq" id="WP_267771103.1">
    <property type="nucleotide sequence ID" value="NZ_JAPNKE010000002.1"/>
</dbReference>
<dbReference type="AlphaFoldDB" id="A0A9X3IYX6"/>
<dbReference type="PANTHER" id="PTHR43540">
    <property type="entry name" value="PEROXYUREIDOACRYLATE/UREIDOACRYLATE AMIDOHYDROLASE-RELATED"/>
    <property type="match status" value="1"/>
</dbReference>